<evidence type="ECO:0000313" key="2">
    <source>
        <dbReference type="EMBL" id="OAA53948.1"/>
    </source>
</evidence>
<sequence>MAITDGDLMYMASAMWDDIELPSPAGEPRQPEDQVGNFGFPPDVNGDVQLSSGNKIEWKRPAKPKCSNATESESSHERRSNSNNMKNAKASSSVMDTAISSPDVSVRPKKKQKLSKSMRGGSQNEYPKQPGTIETKPKLMVYDQKEASAEPVNGADPYSLPLSPISSRRQQRRKPPVVTQAIPTGTRTETPSSPRRQNGQATNKSLSKRPKHQKRIAKRSFLDPPETFLIEARATSEKPVKKEPEEAASATTISAAALRPPENKVAQAPGILSTKLDLKKPAFQADIAKRLRPRGERIPIVISSDSESSDNEQAWSDDVLDHRMPLTVPQSPPGLAKKIVQTDHPSEQELSGKAKTEGLNADIEKNQNKNRPAETGFIRDRPDSDIGVDTVQGLDASLKQHSPLGITSMQNKKNDKGLRHQPTKTAEYPKTKTNVAASTRQYEKPALVNATTISDPFVEDTCDKSSARTRFTARLLNDATGKNLDSSRVLPRWSQASSNSVSEKASGEVQRNSDDIARQMMQLFANAESCGGAITTKNQIQQETAKNIWLEETDPYKDTGHIMGYVCKTVLRFLKSKEAAIDDVANEYLHRGSSVLARIEGLHQAERCSVAQKFEDYRKEALNVFDAAYHDVFSMATKLKHVKLAPAVNDVLADNTSCRLRVLQTEMA</sequence>
<accession>A0A162K6D8</accession>
<feature type="region of interest" description="Disordered" evidence="1">
    <location>
        <begin position="20"/>
        <end position="261"/>
    </location>
</feature>
<feature type="compositionally biased region" description="Basic residues" evidence="1">
    <location>
        <begin position="107"/>
        <end position="116"/>
    </location>
</feature>
<protein>
    <submittedName>
        <fullName evidence="2">Uncharacterized protein</fullName>
    </submittedName>
</protein>
<dbReference type="OrthoDB" id="5242209at2759"/>
<gene>
    <name evidence="2" type="ORF">SPI_09155</name>
</gene>
<dbReference type="AlphaFoldDB" id="A0A162K6D8"/>
<dbReference type="STRING" id="1081102.A0A162K6D8"/>
<keyword evidence="3" id="KW-1185">Reference proteome</keyword>
<proteinExistence type="predicted"/>
<reference evidence="2 3" key="1">
    <citation type="journal article" date="2016" name="Genome Biol. Evol.">
        <title>Divergent and convergent evolution of fungal pathogenicity.</title>
        <authorList>
            <person name="Shang Y."/>
            <person name="Xiao G."/>
            <person name="Zheng P."/>
            <person name="Cen K."/>
            <person name="Zhan S."/>
            <person name="Wang C."/>
        </authorList>
    </citation>
    <scope>NUCLEOTIDE SEQUENCE [LARGE SCALE GENOMIC DNA]</scope>
    <source>
        <strain evidence="2 3">RCEF 264</strain>
    </source>
</reference>
<feature type="compositionally biased region" description="Polar residues" evidence="1">
    <location>
        <begin position="181"/>
        <end position="205"/>
    </location>
</feature>
<feature type="compositionally biased region" description="Basic residues" evidence="1">
    <location>
        <begin position="206"/>
        <end position="218"/>
    </location>
</feature>
<feature type="compositionally biased region" description="Low complexity" evidence="1">
    <location>
        <begin position="247"/>
        <end position="257"/>
    </location>
</feature>
<feature type="compositionally biased region" description="Polar residues" evidence="1">
    <location>
        <begin position="94"/>
        <end position="103"/>
    </location>
</feature>
<feature type="compositionally biased region" description="Basic and acidic residues" evidence="1">
    <location>
        <begin position="234"/>
        <end position="245"/>
    </location>
</feature>
<dbReference type="Proteomes" id="UP000076874">
    <property type="component" value="Unassembled WGS sequence"/>
</dbReference>
<feature type="compositionally biased region" description="Low complexity" evidence="1">
    <location>
        <begin position="81"/>
        <end position="93"/>
    </location>
</feature>
<name>A0A162K6D8_9HYPO</name>
<dbReference type="EMBL" id="AZHD01000026">
    <property type="protein sequence ID" value="OAA53948.1"/>
    <property type="molecule type" value="Genomic_DNA"/>
</dbReference>
<comment type="caution">
    <text evidence="2">The sequence shown here is derived from an EMBL/GenBank/DDBJ whole genome shotgun (WGS) entry which is preliminary data.</text>
</comment>
<evidence type="ECO:0000313" key="3">
    <source>
        <dbReference type="Proteomes" id="UP000076874"/>
    </source>
</evidence>
<organism evidence="2 3">
    <name type="scientific">Niveomyces insectorum RCEF 264</name>
    <dbReference type="NCBI Taxonomy" id="1081102"/>
    <lineage>
        <taxon>Eukaryota</taxon>
        <taxon>Fungi</taxon>
        <taxon>Dikarya</taxon>
        <taxon>Ascomycota</taxon>
        <taxon>Pezizomycotina</taxon>
        <taxon>Sordariomycetes</taxon>
        <taxon>Hypocreomycetidae</taxon>
        <taxon>Hypocreales</taxon>
        <taxon>Cordycipitaceae</taxon>
        <taxon>Niveomyces</taxon>
    </lineage>
</organism>
<evidence type="ECO:0000256" key="1">
    <source>
        <dbReference type="SAM" id="MobiDB-lite"/>
    </source>
</evidence>